<dbReference type="Proteomes" id="UP000516349">
    <property type="component" value="Chromosome"/>
</dbReference>
<proteinExistence type="predicted"/>
<sequence length="125" mass="14615">MKVHKIQIKRAYEEPAEQDGQRILVDRLWPRGISKEKMQLTEWLKEVAPSNDLRHWFNHDPAKWTEFREKYSEELASPPACEAVEHLLRILAQGTVTLVYGAKDTEHNQAIVLQHYLENLTHSTS</sequence>
<dbReference type="Pfam" id="PF22752">
    <property type="entry name" value="DUF488-N3i"/>
    <property type="match status" value="1"/>
</dbReference>
<evidence type="ECO:0000313" key="1">
    <source>
        <dbReference type="EMBL" id="QNT77525.1"/>
    </source>
</evidence>
<dbReference type="RefSeq" id="WP_203413990.1">
    <property type="nucleotide sequence ID" value="NZ_CP060244.1"/>
</dbReference>
<dbReference type="PANTHER" id="PTHR36849">
    <property type="entry name" value="CYTOPLASMIC PROTEIN-RELATED"/>
    <property type="match status" value="1"/>
</dbReference>
<evidence type="ECO:0000313" key="2">
    <source>
        <dbReference type="Proteomes" id="UP000516349"/>
    </source>
</evidence>
<reference evidence="1 2" key="1">
    <citation type="submission" date="2020-08" db="EMBL/GenBank/DDBJ databases">
        <title>Complete genome sequence of Entomobacter blattae G55GP.</title>
        <authorList>
            <person name="Poehlein A."/>
            <person name="Guzman J."/>
            <person name="Daniel R."/>
            <person name="Vilcinskas A."/>
        </authorList>
    </citation>
    <scope>NUCLEOTIDE SEQUENCE [LARGE SCALE GENOMIC DNA]</scope>
    <source>
        <strain evidence="1 2">G55GP</strain>
    </source>
</reference>
<organism evidence="1 2">
    <name type="scientific">Entomobacter blattae</name>
    <dbReference type="NCBI Taxonomy" id="2762277"/>
    <lineage>
        <taxon>Bacteria</taxon>
        <taxon>Pseudomonadati</taxon>
        <taxon>Pseudomonadota</taxon>
        <taxon>Alphaproteobacteria</taxon>
        <taxon>Acetobacterales</taxon>
        <taxon>Acetobacteraceae</taxon>
        <taxon>Entomobacter</taxon>
    </lineage>
</organism>
<name>A0A7H1NP15_9PROT</name>
<accession>A0A7H1NP15</accession>
<keyword evidence="2" id="KW-1185">Reference proteome</keyword>
<dbReference type="EMBL" id="CP060244">
    <property type="protein sequence ID" value="QNT77525.1"/>
    <property type="molecule type" value="Genomic_DNA"/>
</dbReference>
<protein>
    <recommendedName>
        <fullName evidence="3">DUF488 domain-containing protein</fullName>
    </recommendedName>
</protein>
<gene>
    <name evidence="1" type="ORF">JGUZn3_02670</name>
</gene>
<dbReference type="KEGG" id="ebla:JGUZn3_02670"/>
<dbReference type="PANTHER" id="PTHR36849:SF1">
    <property type="entry name" value="CYTOPLASMIC PROTEIN"/>
    <property type="match status" value="1"/>
</dbReference>
<dbReference type="InterPro" id="IPR052552">
    <property type="entry name" value="YeaO-like"/>
</dbReference>
<dbReference type="AlphaFoldDB" id="A0A7H1NP15"/>
<evidence type="ECO:0008006" key="3">
    <source>
        <dbReference type="Google" id="ProtNLM"/>
    </source>
</evidence>